<keyword evidence="1" id="KW-1133">Transmembrane helix</keyword>
<dbReference type="RefSeq" id="WP_201246955.1">
    <property type="nucleotide sequence ID" value="NZ_NHSF01000076.1"/>
</dbReference>
<dbReference type="Proteomes" id="UP001296967">
    <property type="component" value="Unassembled WGS sequence"/>
</dbReference>
<evidence type="ECO:0000313" key="2">
    <source>
        <dbReference type="EMBL" id="MBK5932075.1"/>
    </source>
</evidence>
<reference evidence="2" key="2">
    <citation type="journal article" date="2020" name="Microorganisms">
        <title>Osmotic Adaptation and Compatible Solute Biosynthesis of Phototrophic Bacteria as Revealed from Genome Analyses.</title>
        <authorList>
            <person name="Imhoff J.F."/>
            <person name="Rahn T."/>
            <person name="Kunzel S."/>
            <person name="Keller A."/>
            <person name="Neulinger S.C."/>
        </authorList>
    </citation>
    <scope>NUCLEOTIDE SEQUENCE</scope>
    <source>
        <strain evidence="2">DSM 4395</strain>
    </source>
</reference>
<name>A0AAJ0UKD8_HALSE</name>
<dbReference type="EMBL" id="NHSF01000076">
    <property type="protein sequence ID" value="MBK5932075.1"/>
    <property type="molecule type" value="Genomic_DNA"/>
</dbReference>
<dbReference type="InterPro" id="IPR021830">
    <property type="entry name" value="DUF3422"/>
</dbReference>
<sequence>MSVLPEPSSRGSVLPFPVHPLREEVTAELHARAFDPMQAPIRVAHLAYLCGERGSGRQKQYLARLLSHFGVQLPPDVGLQFATDLGSGLWLRWERHTEFVTYTLSRYGAFKDPFGADLLGALPQVWLRNLPGQVVTAVQLALESSEMPERSIDELVALFGGHPVIGAKVSGGGGFIWSDLRIHADGFGHILLRDVGLSDGQAGRLIKRVLEINAYRAMALLGLPAAREATSLLSEAEQRLAGVAARMVDGQTNDASVADVEPRTIQGLPPERQLLSELTALAAEIESIAAETATRFDASQAYYQVVRQRLEQMREERIEGVQTLSEFLDARLAPAIATCTATAQRQQHLAERAARLTALLRARVEVELQEQNRGLLDSMDRRAKIQLRLQETVEGLSVVAIGYYGVGLIGYLLKGFEAGGWSLNATLGIGIAVPIVVGGAWLGLRHTKRRLRRDAERGQDASDDA</sequence>
<gene>
    <name evidence="2" type="ORF">CCR82_16425</name>
</gene>
<proteinExistence type="predicted"/>
<feature type="transmembrane region" description="Helical" evidence="1">
    <location>
        <begin position="425"/>
        <end position="444"/>
    </location>
</feature>
<evidence type="ECO:0000313" key="3">
    <source>
        <dbReference type="Proteomes" id="UP001296967"/>
    </source>
</evidence>
<reference evidence="2" key="1">
    <citation type="submission" date="2017-05" db="EMBL/GenBank/DDBJ databases">
        <authorList>
            <person name="Imhoff J.F."/>
            <person name="Rahn T."/>
            <person name="Kuenzel S."/>
            <person name="Neulinger S.C."/>
        </authorList>
    </citation>
    <scope>NUCLEOTIDE SEQUENCE</scope>
    <source>
        <strain evidence="2">DSM 4395</strain>
    </source>
</reference>
<keyword evidence="1" id="KW-0812">Transmembrane</keyword>
<organism evidence="2 3">
    <name type="scientific">Halochromatium salexigens</name>
    <name type="common">Chromatium salexigens</name>
    <dbReference type="NCBI Taxonomy" id="49447"/>
    <lineage>
        <taxon>Bacteria</taxon>
        <taxon>Pseudomonadati</taxon>
        <taxon>Pseudomonadota</taxon>
        <taxon>Gammaproteobacteria</taxon>
        <taxon>Chromatiales</taxon>
        <taxon>Chromatiaceae</taxon>
        <taxon>Halochromatium</taxon>
    </lineage>
</organism>
<dbReference type="Pfam" id="PF11902">
    <property type="entry name" value="DUF3422"/>
    <property type="match status" value="1"/>
</dbReference>
<evidence type="ECO:0000256" key="1">
    <source>
        <dbReference type="SAM" id="Phobius"/>
    </source>
</evidence>
<evidence type="ECO:0008006" key="4">
    <source>
        <dbReference type="Google" id="ProtNLM"/>
    </source>
</evidence>
<protein>
    <recommendedName>
        <fullName evidence="4">DUF3422 domain-containing protein</fullName>
    </recommendedName>
</protein>
<keyword evidence="3" id="KW-1185">Reference proteome</keyword>
<accession>A0AAJ0UKD8</accession>
<dbReference type="AlphaFoldDB" id="A0AAJ0UKD8"/>
<comment type="caution">
    <text evidence="2">The sequence shown here is derived from an EMBL/GenBank/DDBJ whole genome shotgun (WGS) entry which is preliminary data.</text>
</comment>
<keyword evidence="1" id="KW-0472">Membrane</keyword>